<evidence type="ECO:0000313" key="2">
    <source>
        <dbReference type="Proteomes" id="UP000031366"/>
    </source>
</evidence>
<name>A0A0C1QXA2_9CLOT</name>
<accession>A0A0C1QXA2</accession>
<dbReference type="InterPro" id="IPR036209">
    <property type="entry name" value="YwmB-like_sf"/>
</dbReference>
<dbReference type="Proteomes" id="UP000031366">
    <property type="component" value="Unassembled WGS sequence"/>
</dbReference>
<gene>
    <name evidence="1" type="ORF">U732_2651</name>
</gene>
<dbReference type="EMBL" id="AYSO01000019">
    <property type="protein sequence ID" value="KIE45637.1"/>
    <property type="molecule type" value="Genomic_DNA"/>
</dbReference>
<dbReference type="RefSeq" id="WP_039635240.1">
    <property type="nucleotide sequence ID" value="NZ_AYSO01000019.1"/>
</dbReference>
<dbReference type="STRING" id="29341.RSJ17_21005"/>
<proteinExistence type="predicted"/>
<dbReference type="SUPFAM" id="SSF143842">
    <property type="entry name" value="YwmB-like"/>
    <property type="match status" value="1"/>
</dbReference>
<protein>
    <recommendedName>
        <fullName evidence="3">TATA-box binding family protein</fullName>
    </recommendedName>
</protein>
<organism evidence="1 2">
    <name type="scientific">Clostridium argentinense CDC 2741</name>
    <dbReference type="NCBI Taxonomy" id="1418104"/>
    <lineage>
        <taxon>Bacteria</taxon>
        <taxon>Bacillati</taxon>
        <taxon>Bacillota</taxon>
        <taxon>Clostridia</taxon>
        <taxon>Eubacteriales</taxon>
        <taxon>Clostridiaceae</taxon>
        <taxon>Clostridium</taxon>
    </lineage>
</organism>
<evidence type="ECO:0008006" key="3">
    <source>
        <dbReference type="Google" id="ProtNLM"/>
    </source>
</evidence>
<evidence type="ECO:0000313" key="1">
    <source>
        <dbReference type="EMBL" id="KIE45637.1"/>
    </source>
</evidence>
<comment type="caution">
    <text evidence="1">The sequence shown here is derived from an EMBL/GenBank/DDBJ whole genome shotgun (WGS) entry which is preliminary data.</text>
</comment>
<sequence>MIKRKRTVIFLIVTIVIINFNIFLSQAKERTDVFNEILSITNSNIVEVSITTTFKANKSYDYYYENLLLLLREYTTSIEEKTIYDNSNYREFKFDKIYGYIEKICYKDETLITINLVEKTNENKLEDLKGVLDKVLSEHAYNVQYYRQVKSMLEEKNLQTINYSIINALENKKAIGLNTVKLNNGYSTICNTRNYVAKRVNDELIDFQFAVVRYSSGNYLIMGTPEITLAF</sequence>
<dbReference type="AlphaFoldDB" id="A0A0C1QXA2"/>
<dbReference type="OrthoDB" id="1934444at2"/>
<reference evidence="1 2" key="1">
    <citation type="journal article" date="2015" name="Infect. Genet. Evol.">
        <title>Genomic sequences of six botulinum neurotoxin-producing strains representing three clostridial species illustrate the mobility and diversity of botulinum neurotoxin genes.</title>
        <authorList>
            <person name="Smith T.J."/>
            <person name="Hill K.K."/>
            <person name="Xie G."/>
            <person name="Foley B.T."/>
            <person name="Williamson C.H."/>
            <person name="Foster J.T."/>
            <person name="Johnson S.L."/>
            <person name="Chertkov O."/>
            <person name="Teshima H."/>
            <person name="Gibbons H.S."/>
            <person name="Johnsky L.A."/>
            <person name="Karavis M.A."/>
            <person name="Smith L.A."/>
        </authorList>
    </citation>
    <scope>NUCLEOTIDE SEQUENCE [LARGE SCALE GENOMIC DNA]</scope>
    <source>
        <strain evidence="1 2">CDC 2741</strain>
    </source>
</reference>
<keyword evidence="2" id="KW-1185">Reference proteome</keyword>